<keyword evidence="1" id="KW-0732">Signal</keyword>
<keyword evidence="3" id="KW-1185">Reference proteome</keyword>
<protein>
    <submittedName>
        <fullName evidence="2">Uncharacterized protein</fullName>
    </submittedName>
</protein>
<feature type="signal peptide" evidence="1">
    <location>
        <begin position="1"/>
        <end position="19"/>
    </location>
</feature>
<dbReference type="EMBL" id="KV417605">
    <property type="protein sequence ID" value="KZP15409.1"/>
    <property type="molecule type" value="Genomic_DNA"/>
</dbReference>
<dbReference type="AlphaFoldDB" id="A0A166E5C7"/>
<accession>A0A166E5C7</accession>
<dbReference type="Proteomes" id="UP000076532">
    <property type="component" value="Unassembled WGS sequence"/>
</dbReference>
<feature type="chain" id="PRO_5007872506" evidence="1">
    <location>
        <begin position="20"/>
        <end position="169"/>
    </location>
</feature>
<proteinExistence type="predicted"/>
<sequence>MTSALCLARLLLFLGSVECAVLWMLRMGSCLADMVAHDRCPTADFWLDSARFGNGSDREHEQHDQAEWGDQKNEEAAVPGVIYATDEDGNEKMGKVREVQREVISAEIHKFEILKLHILSEVTVYAMDEDDDSLTNTGLICGICPATLEASILGSVEFGERAHQGCSTT</sequence>
<reference evidence="2 3" key="1">
    <citation type="journal article" date="2016" name="Mol. Biol. Evol.">
        <title>Comparative Genomics of Early-Diverging Mushroom-Forming Fungi Provides Insights into the Origins of Lignocellulose Decay Capabilities.</title>
        <authorList>
            <person name="Nagy L.G."/>
            <person name="Riley R."/>
            <person name="Tritt A."/>
            <person name="Adam C."/>
            <person name="Daum C."/>
            <person name="Floudas D."/>
            <person name="Sun H."/>
            <person name="Yadav J.S."/>
            <person name="Pangilinan J."/>
            <person name="Larsson K.H."/>
            <person name="Matsuura K."/>
            <person name="Barry K."/>
            <person name="Labutti K."/>
            <person name="Kuo R."/>
            <person name="Ohm R.A."/>
            <person name="Bhattacharya S.S."/>
            <person name="Shirouzu T."/>
            <person name="Yoshinaga Y."/>
            <person name="Martin F.M."/>
            <person name="Grigoriev I.V."/>
            <person name="Hibbett D.S."/>
        </authorList>
    </citation>
    <scope>NUCLEOTIDE SEQUENCE [LARGE SCALE GENOMIC DNA]</scope>
    <source>
        <strain evidence="2 3">CBS 109695</strain>
    </source>
</reference>
<evidence type="ECO:0000313" key="3">
    <source>
        <dbReference type="Proteomes" id="UP000076532"/>
    </source>
</evidence>
<evidence type="ECO:0000313" key="2">
    <source>
        <dbReference type="EMBL" id="KZP15409.1"/>
    </source>
</evidence>
<gene>
    <name evidence="2" type="ORF">FIBSPDRAFT_935237</name>
</gene>
<name>A0A166E5C7_9AGAM</name>
<organism evidence="2 3">
    <name type="scientific">Athelia psychrophila</name>
    <dbReference type="NCBI Taxonomy" id="1759441"/>
    <lineage>
        <taxon>Eukaryota</taxon>
        <taxon>Fungi</taxon>
        <taxon>Dikarya</taxon>
        <taxon>Basidiomycota</taxon>
        <taxon>Agaricomycotina</taxon>
        <taxon>Agaricomycetes</taxon>
        <taxon>Agaricomycetidae</taxon>
        <taxon>Atheliales</taxon>
        <taxon>Atheliaceae</taxon>
        <taxon>Athelia</taxon>
    </lineage>
</organism>
<evidence type="ECO:0000256" key="1">
    <source>
        <dbReference type="SAM" id="SignalP"/>
    </source>
</evidence>